<dbReference type="PANTHER" id="PTHR15934:SF2">
    <property type="entry name" value="A-KINASE ANCHOR PROTEIN 7-LIKE PHOSPHOESTERASE DOMAIN-CONTAINING PROTEIN"/>
    <property type="match status" value="1"/>
</dbReference>
<feature type="compositionally biased region" description="Basic and acidic residues" evidence="1">
    <location>
        <begin position="576"/>
        <end position="598"/>
    </location>
</feature>
<evidence type="ECO:0000313" key="3">
    <source>
        <dbReference type="EMBL" id="KAF5830795.1"/>
    </source>
</evidence>
<feature type="compositionally biased region" description="Basic residues" evidence="1">
    <location>
        <begin position="293"/>
        <end position="303"/>
    </location>
</feature>
<dbReference type="InterPro" id="IPR019510">
    <property type="entry name" value="AKAP7-like_phosphoesterase"/>
</dbReference>
<dbReference type="Proteomes" id="UP000815325">
    <property type="component" value="Unassembled WGS sequence"/>
</dbReference>
<organism evidence="3 4">
    <name type="scientific">Dunaliella salina</name>
    <name type="common">Green alga</name>
    <name type="synonym">Protococcus salinus</name>
    <dbReference type="NCBI Taxonomy" id="3046"/>
    <lineage>
        <taxon>Eukaryota</taxon>
        <taxon>Viridiplantae</taxon>
        <taxon>Chlorophyta</taxon>
        <taxon>core chlorophytes</taxon>
        <taxon>Chlorophyceae</taxon>
        <taxon>CS clade</taxon>
        <taxon>Chlamydomonadales</taxon>
        <taxon>Dunaliellaceae</taxon>
        <taxon>Dunaliella</taxon>
    </lineage>
</organism>
<feature type="region of interest" description="Disordered" evidence="1">
    <location>
        <begin position="1"/>
        <end position="71"/>
    </location>
</feature>
<dbReference type="SUPFAM" id="SSF55144">
    <property type="entry name" value="LigT-like"/>
    <property type="match status" value="1"/>
</dbReference>
<feature type="domain" description="A-kinase anchor protein 7-like phosphoesterase" evidence="2">
    <location>
        <begin position="101"/>
        <end position="201"/>
    </location>
</feature>
<feature type="compositionally biased region" description="Basic residues" evidence="1">
    <location>
        <begin position="717"/>
        <end position="728"/>
    </location>
</feature>
<evidence type="ECO:0000256" key="1">
    <source>
        <dbReference type="SAM" id="MobiDB-lite"/>
    </source>
</evidence>
<evidence type="ECO:0000259" key="2">
    <source>
        <dbReference type="Pfam" id="PF10469"/>
    </source>
</evidence>
<reference evidence="3" key="1">
    <citation type="submission" date="2017-08" db="EMBL/GenBank/DDBJ databases">
        <authorList>
            <person name="Polle J.E."/>
            <person name="Barry K."/>
            <person name="Cushman J."/>
            <person name="Schmutz J."/>
            <person name="Tran D."/>
            <person name="Hathwaick L.T."/>
            <person name="Yim W.C."/>
            <person name="Jenkins J."/>
            <person name="Mckie-Krisberg Z.M."/>
            <person name="Prochnik S."/>
            <person name="Lindquist E."/>
            <person name="Dockter R.B."/>
            <person name="Adam C."/>
            <person name="Molina H."/>
            <person name="Bunkerborg J."/>
            <person name="Jin E."/>
            <person name="Buchheim M."/>
            <person name="Magnuson J."/>
        </authorList>
    </citation>
    <scope>NUCLEOTIDE SEQUENCE</scope>
    <source>
        <strain evidence="3">CCAP 19/18</strain>
    </source>
</reference>
<feature type="region of interest" description="Disordered" evidence="1">
    <location>
        <begin position="697"/>
        <end position="728"/>
    </location>
</feature>
<feature type="compositionally biased region" description="Polar residues" evidence="1">
    <location>
        <begin position="43"/>
        <end position="55"/>
    </location>
</feature>
<evidence type="ECO:0000313" key="4">
    <source>
        <dbReference type="Proteomes" id="UP000815325"/>
    </source>
</evidence>
<dbReference type="InterPro" id="IPR009097">
    <property type="entry name" value="Cyclic_Pdiesterase"/>
</dbReference>
<feature type="region of interest" description="Disordered" evidence="1">
    <location>
        <begin position="495"/>
        <end position="600"/>
    </location>
</feature>
<feature type="region of interest" description="Disordered" evidence="1">
    <location>
        <begin position="358"/>
        <end position="420"/>
    </location>
</feature>
<feature type="compositionally biased region" description="Basic and acidic residues" evidence="1">
    <location>
        <begin position="358"/>
        <end position="372"/>
    </location>
</feature>
<sequence>MLSSMKPRSVLLKLQSQDTHILRRAPAQPEQPATAVKPAQPATPGQRTASAQPTQPAKPEQPAPVQHAAPAQQTNAVEEMEAVRDAAGGSHQAVQPFQGQPTHFLAVRMSSPRVKEVIGQVHSALESHSPGLAPALESPMKAHITLGVMCLKSQQDVAGAVRVLHKSAEALLAAQALKPVSLQVRGLGSFGNSVLFLNIHDGAPAAAAQAIPPATPPAATLGQVVSGTSPSLATAEMVLPAQSAQGHADHNGGVQGYMHLHTITSTLTTCFAGMMKEEGRAFKPHITVCKLSKLKRGRGRSRGNGRGYPRKESNRGGPQHGVAEGPELGMEEAALELHEQNRSAEGLHSQRENLHQLEHEHVQQRQPRREQVSLDASDPGDMCVDDGPQDLESMPLRTGTPVAKKKGLEGEKEEEMPPQKRLRTEWSADVNGVCAQSGVCLPTPTLLSDPPPTAHAPPLAAAGICEKVSHPGQPTAAVSMEASAAAAAAAAVSTLSPSTLNSNDRHEQAKGSQEQQQQQHERAQEVPDPSFLQQATPQQAVTKDQIQALRRQRKERQHEEKQRKKQQQQQKQQKQQHQDQGEQGKRVQPHEQSMREPPIRGIPREAYQAFLDVDAGGVVVEEVLLCNMAGKKQEDGFYQVVASLPLHPSALSTAQQIVTAPHDRPRASTTPIPLDLQAEAIHSPGPGELPASLVAPHHTSAQRATADTIPATDHHQRSQRKRKWCCLM</sequence>
<name>A0ABQ7G869_DUNSA</name>
<dbReference type="InterPro" id="IPR052641">
    <property type="entry name" value="AKAP7_isoform_gamma"/>
</dbReference>
<dbReference type="PANTHER" id="PTHR15934">
    <property type="entry name" value="RNA 2',3'-CYCLIC PHOSPHODIESTERASE"/>
    <property type="match status" value="1"/>
</dbReference>
<dbReference type="Gene3D" id="3.90.1140.10">
    <property type="entry name" value="Cyclic phosphodiesterase"/>
    <property type="match status" value="2"/>
</dbReference>
<dbReference type="EMBL" id="MU070005">
    <property type="protein sequence ID" value="KAF5830795.1"/>
    <property type="molecule type" value="Genomic_DNA"/>
</dbReference>
<comment type="caution">
    <text evidence="3">The sequence shown here is derived from an EMBL/GenBank/DDBJ whole genome shotgun (WGS) entry which is preliminary data.</text>
</comment>
<dbReference type="Pfam" id="PF10469">
    <property type="entry name" value="AKAP7_NLS"/>
    <property type="match status" value="1"/>
</dbReference>
<feature type="compositionally biased region" description="Basic and acidic residues" evidence="1">
    <location>
        <begin position="406"/>
        <end position="420"/>
    </location>
</feature>
<accession>A0ABQ7G869</accession>
<feature type="compositionally biased region" description="Polar residues" evidence="1">
    <location>
        <begin position="531"/>
        <end position="545"/>
    </location>
</feature>
<gene>
    <name evidence="3" type="ORF">DUNSADRAFT_14044</name>
</gene>
<keyword evidence="4" id="KW-1185">Reference proteome</keyword>
<feature type="region of interest" description="Disordered" evidence="1">
    <location>
        <begin position="293"/>
        <end position="325"/>
    </location>
</feature>
<protein>
    <submittedName>
        <fullName evidence="3">AKAP7 2'5' RNA ligase-like domain-containing protein</fullName>
    </submittedName>
</protein>
<proteinExistence type="predicted"/>